<dbReference type="PROSITE" id="PS51257">
    <property type="entry name" value="PROKAR_LIPOPROTEIN"/>
    <property type="match status" value="1"/>
</dbReference>
<sequence length="644" mass="72631">MKKKYIGLALVSLLALSGCKKDWLEREPKSLVVEENVWNDSRLITSLLANYYDRLPTESGLQDVNDTYPDGSLRDGRLSQWRNMADYDDAMWSGQSNQDGRNNITSYATNRWFLWNYSLIRDLNKSLENIQQLGTNLDANVRNQFMAEFRFLRAFAYFEMVKRMGGVPLITKQLLYDYSGHAGSLRQARAKEADVYDFIAREMDEIKSLLGNETNGAPSNSRANRFTAMALKSRAMLYAGSIAKYTALNTPQLNLPGGEVGIPASKAAEYYQKSLEASREIINSGVYSLKSGSDAGLAFYEAVSKKANNKEVILVKDFLISKDKRHLFTYDNIARSVREDNLSSSSVTPSLNLVESFEYLDGSAGTLKTRTADNSDFIYYDKPEDIFANKDARLAGTVLYPGSNFKGATMQMQAGVMVWSGTGYQTVEGTQLGAMWGGTAYPNGDGKLLTGAAGPHRSIQEVSNTGFYMRKYVDDGPLTSTRGIRSDTWWVWFRLGEMYLNATEAAYELGLTSEALVYINKLRERAGFPANSITAAGLDMARIRNERRVELAFEDHRVWDLIRWRIADQVWNGNTTNPNAMVSALYPYRVVRPGDPARDGKYVFVKMVAPRFRAPRFFQIQNYYTFIPQNVLDNNPLIVRNPFQ</sequence>
<keyword evidence="5" id="KW-0998">Cell outer membrane</keyword>
<evidence type="ECO:0000256" key="1">
    <source>
        <dbReference type="ARBA" id="ARBA00004442"/>
    </source>
</evidence>
<evidence type="ECO:0000313" key="9">
    <source>
        <dbReference type="Proteomes" id="UP000184368"/>
    </source>
</evidence>
<dbReference type="InterPro" id="IPR033985">
    <property type="entry name" value="SusD-like_N"/>
</dbReference>
<evidence type="ECO:0000256" key="3">
    <source>
        <dbReference type="ARBA" id="ARBA00022729"/>
    </source>
</evidence>
<accession>A0A1M4VC97</accession>
<keyword evidence="3" id="KW-0732">Signal</keyword>
<name>A0A1M4VC97_9BACT</name>
<dbReference type="AlphaFoldDB" id="A0A1M4VC97"/>
<comment type="similarity">
    <text evidence="2">Belongs to the SusD family.</text>
</comment>
<evidence type="ECO:0000256" key="4">
    <source>
        <dbReference type="ARBA" id="ARBA00023136"/>
    </source>
</evidence>
<organism evidence="8 9">
    <name type="scientific">Cnuella takakiae</name>
    <dbReference type="NCBI Taxonomy" id="1302690"/>
    <lineage>
        <taxon>Bacteria</taxon>
        <taxon>Pseudomonadati</taxon>
        <taxon>Bacteroidota</taxon>
        <taxon>Chitinophagia</taxon>
        <taxon>Chitinophagales</taxon>
        <taxon>Chitinophagaceae</taxon>
        <taxon>Cnuella</taxon>
    </lineage>
</organism>
<evidence type="ECO:0000313" key="8">
    <source>
        <dbReference type="EMBL" id="SHE66557.1"/>
    </source>
</evidence>
<dbReference type="Proteomes" id="UP000184368">
    <property type="component" value="Unassembled WGS sequence"/>
</dbReference>
<dbReference type="Pfam" id="PF14322">
    <property type="entry name" value="SusD-like_3"/>
    <property type="match status" value="1"/>
</dbReference>
<proteinExistence type="inferred from homology"/>
<dbReference type="Pfam" id="PF07980">
    <property type="entry name" value="SusD_RagB"/>
    <property type="match status" value="1"/>
</dbReference>
<keyword evidence="9" id="KW-1185">Reference proteome</keyword>
<evidence type="ECO:0000256" key="5">
    <source>
        <dbReference type="ARBA" id="ARBA00023237"/>
    </source>
</evidence>
<dbReference type="RefSeq" id="WP_073039887.1">
    <property type="nucleotide sequence ID" value="NZ_FQUO01000002.1"/>
</dbReference>
<dbReference type="OrthoDB" id="5694214at2"/>
<feature type="domain" description="SusD-like N-terminal" evidence="7">
    <location>
        <begin position="22"/>
        <end position="237"/>
    </location>
</feature>
<gene>
    <name evidence="8" type="ORF">SAMN05444008_102215</name>
</gene>
<dbReference type="Gene3D" id="1.25.40.390">
    <property type="match status" value="1"/>
</dbReference>
<dbReference type="SUPFAM" id="SSF48452">
    <property type="entry name" value="TPR-like"/>
    <property type="match status" value="1"/>
</dbReference>
<dbReference type="EMBL" id="FQUO01000002">
    <property type="protein sequence ID" value="SHE66557.1"/>
    <property type="molecule type" value="Genomic_DNA"/>
</dbReference>
<comment type="subcellular location">
    <subcellularLocation>
        <location evidence="1">Cell outer membrane</location>
    </subcellularLocation>
</comment>
<dbReference type="STRING" id="1302690.BUE76_12640"/>
<dbReference type="GO" id="GO:0009279">
    <property type="term" value="C:cell outer membrane"/>
    <property type="evidence" value="ECO:0007669"/>
    <property type="project" value="UniProtKB-SubCell"/>
</dbReference>
<evidence type="ECO:0000256" key="2">
    <source>
        <dbReference type="ARBA" id="ARBA00006275"/>
    </source>
</evidence>
<feature type="domain" description="RagB/SusD" evidence="6">
    <location>
        <begin position="310"/>
        <end position="642"/>
    </location>
</feature>
<evidence type="ECO:0000259" key="6">
    <source>
        <dbReference type="Pfam" id="PF07980"/>
    </source>
</evidence>
<dbReference type="InterPro" id="IPR011990">
    <property type="entry name" value="TPR-like_helical_dom_sf"/>
</dbReference>
<dbReference type="InterPro" id="IPR012944">
    <property type="entry name" value="SusD_RagB_dom"/>
</dbReference>
<evidence type="ECO:0000259" key="7">
    <source>
        <dbReference type="Pfam" id="PF14322"/>
    </source>
</evidence>
<keyword evidence="4" id="KW-0472">Membrane</keyword>
<protein>
    <submittedName>
        <fullName evidence="8">Starch-binding associating with outer membrane</fullName>
    </submittedName>
</protein>
<reference evidence="8 9" key="1">
    <citation type="submission" date="2016-11" db="EMBL/GenBank/DDBJ databases">
        <authorList>
            <person name="Jaros S."/>
            <person name="Januszkiewicz K."/>
            <person name="Wedrychowicz H."/>
        </authorList>
    </citation>
    <scope>NUCLEOTIDE SEQUENCE [LARGE SCALE GENOMIC DNA]</scope>
    <source>
        <strain evidence="8 9">DSM 26897</strain>
    </source>
</reference>